<organism evidence="9 10">
    <name type="scientific">Megasphaera hexanoica</name>
    <dbReference type="NCBI Taxonomy" id="1675036"/>
    <lineage>
        <taxon>Bacteria</taxon>
        <taxon>Bacillati</taxon>
        <taxon>Bacillota</taxon>
        <taxon>Negativicutes</taxon>
        <taxon>Veillonellales</taxon>
        <taxon>Veillonellaceae</taxon>
        <taxon>Megasphaera</taxon>
    </lineage>
</organism>
<dbReference type="PANTHER" id="PTHR11360">
    <property type="entry name" value="MONOCARBOXYLATE TRANSPORTER"/>
    <property type="match status" value="1"/>
</dbReference>
<evidence type="ECO:0000256" key="6">
    <source>
        <dbReference type="SAM" id="Phobius"/>
    </source>
</evidence>
<dbReference type="Pfam" id="PF07690">
    <property type="entry name" value="MFS_1"/>
    <property type="match status" value="1"/>
</dbReference>
<dbReference type="Gene3D" id="1.20.1250.20">
    <property type="entry name" value="MFS general substrate transporter like domains"/>
    <property type="match status" value="2"/>
</dbReference>
<evidence type="ECO:0000259" key="7">
    <source>
        <dbReference type="PROSITE" id="PS50850"/>
    </source>
</evidence>
<protein>
    <submittedName>
        <fullName evidence="9">OFA family MFS transporter</fullName>
    </submittedName>
</protein>
<dbReference type="KEGG" id="mhw:ACT01_02015"/>
<dbReference type="CDD" id="cd17353">
    <property type="entry name" value="MFS_OFA_like"/>
    <property type="match status" value="1"/>
</dbReference>
<keyword evidence="5 6" id="KW-0472">Membrane</keyword>
<evidence type="ECO:0000313" key="11">
    <source>
        <dbReference type="Proteomes" id="UP001605989"/>
    </source>
</evidence>
<feature type="transmembrane region" description="Helical" evidence="6">
    <location>
        <begin position="262"/>
        <end position="282"/>
    </location>
</feature>
<dbReference type="InterPro" id="IPR011701">
    <property type="entry name" value="MFS"/>
</dbReference>
<accession>A0A848BNH9</accession>
<feature type="transmembrane region" description="Helical" evidence="6">
    <location>
        <begin position="230"/>
        <end position="250"/>
    </location>
</feature>
<evidence type="ECO:0000256" key="2">
    <source>
        <dbReference type="ARBA" id="ARBA00022448"/>
    </source>
</evidence>
<evidence type="ECO:0000256" key="4">
    <source>
        <dbReference type="ARBA" id="ARBA00022989"/>
    </source>
</evidence>
<dbReference type="PANTHER" id="PTHR11360:SF317">
    <property type="entry name" value="MAJOR FACILITATOR SUPERFAMILY (MFS) PROFILE DOMAIN-CONTAINING PROTEIN-RELATED"/>
    <property type="match status" value="1"/>
</dbReference>
<keyword evidence="3 6" id="KW-0812">Transmembrane</keyword>
<feature type="transmembrane region" description="Helical" evidence="6">
    <location>
        <begin position="380"/>
        <end position="402"/>
    </location>
</feature>
<feature type="transmembrane region" description="Helical" evidence="6">
    <location>
        <begin position="294"/>
        <end position="310"/>
    </location>
</feature>
<name>A0A848BNH9_9FIRM</name>
<evidence type="ECO:0000313" key="9">
    <source>
        <dbReference type="EMBL" id="NME27851.1"/>
    </source>
</evidence>
<comment type="caution">
    <text evidence="9">The sequence shown here is derived from an EMBL/GenBank/DDBJ whole genome shotgun (WGS) entry which is preliminary data.</text>
</comment>
<feature type="transmembrane region" description="Helical" evidence="6">
    <location>
        <begin position="75"/>
        <end position="95"/>
    </location>
</feature>
<feature type="transmembrane region" description="Helical" evidence="6">
    <location>
        <begin position="136"/>
        <end position="157"/>
    </location>
</feature>
<comment type="subcellular location">
    <subcellularLocation>
        <location evidence="1">Cell membrane</location>
        <topology evidence="1">Multi-pass membrane protein</topology>
    </subcellularLocation>
</comment>
<dbReference type="InterPro" id="IPR036259">
    <property type="entry name" value="MFS_trans_sf"/>
</dbReference>
<feature type="transmembrane region" description="Helical" evidence="6">
    <location>
        <begin position="352"/>
        <end position="374"/>
    </location>
</feature>
<reference evidence="8 11" key="2">
    <citation type="submission" date="2024-10" db="EMBL/GenBank/DDBJ databases">
        <authorList>
            <person name="Sang B.-I."/>
            <person name="Prabhaharan D."/>
        </authorList>
    </citation>
    <scope>NUCLEOTIDE SEQUENCE [LARGE SCALE GENOMIC DNA]</scope>
    <source>
        <strain evidence="8 11">MH</strain>
    </source>
</reference>
<dbReference type="RefSeq" id="WP_059076235.1">
    <property type="nucleotide sequence ID" value="NZ_CP011940.1"/>
</dbReference>
<dbReference type="Proteomes" id="UP000591071">
    <property type="component" value="Unassembled WGS sequence"/>
</dbReference>
<evidence type="ECO:0000313" key="10">
    <source>
        <dbReference type="Proteomes" id="UP000591071"/>
    </source>
</evidence>
<dbReference type="SUPFAM" id="SSF103473">
    <property type="entry name" value="MFS general substrate transporter"/>
    <property type="match status" value="1"/>
</dbReference>
<gene>
    <name evidence="8" type="ORF">ACGTZG_11485</name>
    <name evidence="9" type="ORF">HF872_04330</name>
</gene>
<keyword evidence="4 6" id="KW-1133">Transmembrane helix</keyword>
<dbReference type="GO" id="GO:0022857">
    <property type="term" value="F:transmembrane transporter activity"/>
    <property type="evidence" value="ECO:0007669"/>
    <property type="project" value="InterPro"/>
</dbReference>
<dbReference type="OrthoDB" id="9793415at2"/>
<feature type="transmembrane region" description="Helical" evidence="6">
    <location>
        <begin position="45"/>
        <end position="63"/>
    </location>
</feature>
<evidence type="ECO:0000313" key="8">
    <source>
        <dbReference type="EMBL" id="MFG6273808.1"/>
    </source>
</evidence>
<feature type="transmembrane region" description="Helical" evidence="6">
    <location>
        <begin position="163"/>
        <end position="185"/>
    </location>
</feature>
<keyword evidence="2" id="KW-0813">Transport</keyword>
<dbReference type="EMBL" id="JABAFG010000005">
    <property type="protein sequence ID" value="NME27851.1"/>
    <property type="molecule type" value="Genomic_DNA"/>
</dbReference>
<keyword evidence="11" id="KW-1185">Reference proteome</keyword>
<feature type="transmembrane region" description="Helical" evidence="6">
    <location>
        <begin position="316"/>
        <end position="340"/>
    </location>
</feature>
<sequence>MKKNRWLIALSAMGIHICIGSVYAWSVLTRPIMQAMGFSLKDTTWTFSLAILFLGLSAGFLGSFVQKIGPRKSGLLAMTFFCSGMFGTAAALYFHSLPLLYLFYGVIGGIGLGTGYITPVSTLVKWFPDNRGFATGLAIMGFGFASMIAGPVMQLLVQHLGLIPNFLILGTVYMVIMTASSLYLAPPKPGEVPVSDAALRKAGSRHTPVYADAMPQFSVKKAMKTWQLYTIWWLFFTNITCGIALLAVASPMAQEVVGMSPMAAASMVGIIGFMNGAGRIAWATVSDYLGRSMTYVLFFTIEILAFWQLSHVTGAFSFQILVLLIITCYGGGFSCMPAYLSDLFGTRELSAIHGRILTAWGAAGVAGPLVLSLIKETTNSYAITLQFFSGCFVLALAIMLFLKYKTRHGIVTSDNAVAASVQKEHSMQ</sequence>
<evidence type="ECO:0000256" key="1">
    <source>
        <dbReference type="ARBA" id="ARBA00004651"/>
    </source>
</evidence>
<dbReference type="GO" id="GO:0005886">
    <property type="term" value="C:plasma membrane"/>
    <property type="evidence" value="ECO:0007669"/>
    <property type="project" value="UniProtKB-SubCell"/>
</dbReference>
<dbReference type="InterPro" id="IPR050327">
    <property type="entry name" value="Proton-linked_MCT"/>
</dbReference>
<feature type="domain" description="Major facilitator superfamily (MFS) profile" evidence="7">
    <location>
        <begin position="1"/>
        <end position="407"/>
    </location>
</feature>
<dbReference type="PROSITE" id="PS50850">
    <property type="entry name" value="MFS"/>
    <property type="match status" value="1"/>
</dbReference>
<evidence type="ECO:0000256" key="3">
    <source>
        <dbReference type="ARBA" id="ARBA00022692"/>
    </source>
</evidence>
<reference evidence="9 10" key="1">
    <citation type="submission" date="2020-04" db="EMBL/GenBank/DDBJ databases">
        <authorList>
            <person name="Hitch T.C.A."/>
            <person name="Wylensek D."/>
            <person name="Clavel T."/>
        </authorList>
    </citation>
    <scope>NUCLEOTIDE SEQUENCE [LARGE SCALE GENOMIC DNA]</scope>
    <source>
        <strain evidence="9 10">Oil-RF-744-FAT-WT-6-1</strain>
    </source>
</reference>
<dbReference type="InterPro" id="IPR020846">
    <property type="entry name" value="MFS_dom"/>
</dbReference>
<proteinExistence type="predicted"/>
<feature type="transmembrane region" description="Helical" evidence="6">
    <location>
        <begin position="101"/>
        <end position="124"/>
    </location>
</feature>
<dbReference type="EMBL" id="JBIEKR010000010">
    <property type="protein sequence ID" value="MFG6273808.1"/>
    <property type="molecule type" value="Genomic_DNA"/>
</dbReference>
<dbReference type="AlphaFoldDB" id="A0A848BNH9"/>
<dbReference type="Proteomes" id="UP001605989">
    <property type="component" value="Unassembled WGS sequence"/>
</dbReference>
<feature type="transmembrane region" description="Helical" evidence="6">
    <location>
        <begin position="7"/>
        <end position="25"/>
    </location>
</feature>
<evidence type="ECO:0000256" key="5">
    <source>
        <dbReference type="ARBA" id="ARBA00023136"/>
    </source>
</evidence>